<sequence>MQMRQKAAFNLQVEHYVSQIVLT</sequence>
<name>A0A2P2MZK5_RHIMU</name>
<proteinExistence type="predicted"/>
<protein>
    <submittedName>
        <fullName evidence="1">Uncharacterized protein</fullName>
    </submittedName>
</protein>
<dbReference type="AlphaFoldDB" id="A0A2P2MZK5"/>
<organism evidence="1">
    <name type="scientific">Rhizophora mucronata</name>
    <name type="common">Asiatic mangrove</name>
    <dbReference type="NCBI Taxonomy" id="61149"/>
    <lineage>
        <taxon>Eukaryota</taxon>
        <taxon>Viridiplantae</taxon>
        <taxon>Streptophyta</taxon>
        <taxon>Embryophyta</taxon>
        <taxon>Tracheophyta</taxon>
        <taxon>Spermatophyta</taxon>
        <taxon>Magnoliopsida</taxon>
        <taxon>eudicotyledons</taxon>
        <taxon>Gunneridae</taxon>
        <taxon>Pentapetalae</taxon>
        <taxon>rosids</taxon>
        <taxon>fabids</taxon>
        <taxon>Malpighiales</taxon>
        <taxon>Rhizophoraceae</taxon>
        <taxon>Rhizophora</taxon>
    </lineage>
</organism>
<reference evidence="1" key="1">
    <citation type="submission" date="2018-02" db="EMBL/GenBank/DDBJ databases">
        <title>Rhizophora mucronata_Transcriptome.</title>
        <authorList>
            <person name="Meera S.P."/>
            <person name="Sreeshan A."/>
            <person name="Augustine A."/>
        </authorList>
    </citation>
    <scope>NUCLEOTIDE SEQUENCE</scope>
    <source>
        <tissue evidence="1">Leaf</tissue>
    </source>
</reference>
<accession>A0A2P2MZK5</accession>
<dbReference type="EMBL" id="GGEC01055171">
    <property type="protein sequence ID" value="MBX35655.1"/>
    <property type="molecule type" value="Transcribed_RNA"/>
</dbReference>
<evidence type="ECO:0000313" key="1">
    <source>
        <dbReference type="EMBL" id="MBX35655.1"/>
    </source>
</evidence>